<protein>
    <submittedName>
        <fullName evidence="3">Membrane protein</fullName>
    </submittedName>
</protein>
<dbReference type="STRING" id="1437875.CFRA_10505"/>
<evidence type="ECO:0000313" key="4">
    <source>
        <dbReference type="Proteomes" id="UP000185434"/>
    </source>
</evidence>
<feature type="transmembrane region" description="Helical" evidence="2">
    <location>
        <begin position="285"/>
        <end position="305"/>
    </location>
</feature>
<dbReference type="AlphaFoldDB" id="A0A1L7CUS4"/>
<accession>A0A1L7CUS4</accession>
<proteinExistence type="predicted"/>
<sequence length="496" mass="53946">MSRETKTGRSGRQSRRSREIRVDRSELPVGTQDHWLDEVSEDTDERPSGLRSWLHTGFSVPKYYLRQIGSYVLTTPGRMITLTIVLALAIFAAGYSMSQSSAERQNNLDELLTVTEPTSYAAHNLYTQLSLADTVTTNSLVRSGPQPAHELRSYYSAVDGASLAASEVAAGIRDEDGHAAELIATIQRELPVYTGLVETARANNRQGNPVAFSYAATASALLRDEILPTAAELFHHTSDEVARAQAELTRPQFVPLSGLLAAVAFLTAAQWWLWRKTRRRFNKGFLAATAMMVVAILWVSASNLASWQAGSRGFDQAATPWDSLTASRIEAQQARTAETLALVRRQPLDEDGTDPFNEATERITRALDDVEDGESAVGASPDSAAMVHEARTALQEWRAAHGELTRALTAGDFTASERLTTDTTRGSDSTPTTATAFNDLDRALAELIAESRTTMRSYIADGLAATTLVAASVLLLSLGAVIAVVVGIRPRFQEYL</sequence>
<organism evidence="3 4">
    <name type="scientific">Corynebacterium frankenforstense DSM 45800</name>
    <dbReference type="NCBI Taxonomy" id="1437875"/>
    <lineage>
        <taxon>Bacteria</taxon>
        <taxon>Bacillati</taxon>
        <taxon>Actinomycetota</taxon>
        <taxon>Actinomycetes</taxon>
        <taxon>Mycobacteriales</taxon>
        <taxon>Corynebacteriaceae</taxon>
        <taxon>Corynebacterium</taxon>
    </lineage>
</organism>
<dbReference type="KEGG" id="cfk:CFRA_10505"/>
<dbReference type="EMBL" id="CP009247">
    <property type="protein sequence ID" value="APT89584.1"/>
    <property type="molecule type" value="Genomic_DNA"/>
</dbReference>
<name>A0A1L7CUS4_9CORY</name>
<keyword evidence="2" id="KW-0812">Transmembrane</keyword>
<keyword evidence="4" id="KW-1185">Reference proteome</keyword>
<keyword evidence="2" id="KW-0472">Membrane</keyword>
<feature type="region of interest" description="Disordered" evidence="1">
    <location>
        <begin position="1"/>
        <end position="26"/>
    </location>
</feature>
<feature type="compositionally biased region" description="Basic and acidic residues" evidence="1">
    <location>
        <begin position="16"/>
        <end position="26"/>
    </location>
</feature>
<evidence type="ECO:0000256" key="2">
    <source>
        <dbReference type="SAM" id="Phobius"/>
    </source>
</evidence>
<dbReference type="Proteomes" id="UP000185434">
    <property type="component" value="Chromosome"/>
</dbReference>
<feature type="transmembrane region" description="Helical" evidence="2">
    <location>
        <begin position="79"/>
        <end position="97"/>
    </location>
</feature>
<reference evidence="3 4" key="1">
    <citation type="submission" date="2014-08" db="EMBL/GenBank/DDBJ databases">
        <title>Complete genome sequence of Corynebacterium frankenforstense ST18(T) (=DSM 45800(T)), isolated from raw cow milk.</title>
        <authorList>
            <person name="Ruckert C."/>
            <person name="Albersmeier A."/>
            <person name="Winkler A."/>
            <person name="Lipski A."/>
            <person name="Kalinowski J."/>
        </authorList>
    </citation>
    <scope>NUCLEOTIDE SEQUENCE [LARGE SCALE GENOMIC DNA]</scope>
    <source>
        <strain evidence="3 4">ST18</strain>
    </source>
</reference>
<evidence type="ECO:0000256" key="1">
    <source>
        <dbReference type="SAM" id="MobiDB-lite"/>
    </source>
</evidence>
<dbReference type="RefSeq" id="WP_083666966.1">
    <property type="nucleotide sequence ID" value="NZ_CP009247.1"/>
</dbReference>
<feature type="transmembrane region" description="Helical" evidence="2">
    <location>
        <begin position="462"/>
        <end position="488"/>
    </location>
</feature>
<keyword evidence="2" id="KW-1133">Transmembrane helix</keyword>
<dbReference type="OrthoDB" id="3218196at2"/>
<gene>
    <name evidence="3" type="ORF">CFRA_10505</name>
</gene>
<evidence type="ECO:0000313" key="3">
    <source>
        <dbReference type="EMBL" id="APT89584.1"/>
    </source>
</evidence>
<feature type="transmembrane region" description="Helical" evidence="2">
    <location>
        <begin position="253"/>
        <end position="273"/>
    </location>
</feature>